<organism evidence="3">
    <name type="scientific">Guillardia theta (strain CCMP2712)</name>
    <name type="common">Cryptophyte</name>
    <dbReference type="NCBI Taxonomy" id="905079"/>
    <lineage>
        <taxon>Eukaryota</taxon>
        <taxon>Cryptophyceae</taxon>
        <taxon>Pyrenomonadales</taxon>
        <taxon>Geminigeraceae</taxon>
        <taxon>Guillardia</taxon>
    </lineage>
</organism>
<dbReference type="OrthoDB" id="10560766at2759"/>
<keyword evidence="2" id="KW-0812">Transmembrane</keyword>
<dbReference type="EnsemblProtists" id="EKX34602">
    <property type="protein sequence ID" value="EKX34602"/>
    <property type="gene ID" value="GUITHDRAFT_155702"/>
</dbReference>
<gene>
    <name evidence="3" type="ORF">GUITHDRAFT_155702</name>
</gene>
<feature type="transmembrane region" description="Helical" evidence="2">
    <location>
        <begin position="12"/>
        <end position="31"/>
    </location>
</feature>
<accession>L1IET2</accession>
<reference evidence="4" key="3">
    <citation type="submission" date="2015-06" db="UniProtKB">
        <authorList>
            <consortium name="EnsemblProtists"/>
        </authorList>
    </citation>
    <scope>IDENTIFICATION</scope>
</reference>
<dbReference type="RefSeq" id="XP_005821582.1">
    <property type="nucleotide sequence ID" value="XM_005821525.1"/>
</dbReference>
<evidence type="ECO:0000313" key="5">
    <source>
        <dbReference type="Proteomes" id="UP000011087"/>
    </source>
</evidence>
<dbReference type="KEGG" id="gtt:GUITHDRAFT_155702"/>
<sequence length="339" mass="37537">MAGDGRQPVMSVVTLASSSLLFFVAFAYIAVVERSSSNLPDLLVEIKLGGKMKINTANGPMLLSVGKHMQCKQCHSTGFTQKGFSQLASCPCEVPVGGMKDGVYYSGVITVTRVDKDEPDVQEVVPERNAEPKDLNGCNTKPLHLRVTAKGTFLEGLPVYAGDARTEAMLRQLLEFFGPDKQKGLVLDGTLTCKQEWDLLHPDYLIPKPGYPSDVAVKIPYGSTLRRLRNKLSPFKTEVPEVLRQTYGDSKESSRLRKGLLAAEQSPLFQRDAAQFRKRDARDNESGRSDEDVSGDSRRSSMQAMLRQLAKKVDRIQSEESRMDGTLQRVNNVMNYASN</sequence>
<feature type="compositionally biased region" description="Basic and acidic residues" evidence="1">
    <location>
        <begin position="274"/>
        <end position="299"/>
    </location>
</feature>
<reference evidence="3 5" key="1">
    <citation type="journal article" date="2012" name="Nature">
        <title>Algal genomes reveal evolutionary mosaicism and the fate of nucleomorphs.</title>
        <authorList>
            <consortium name="DOE Joint Genome Institute"/>
            <person name="Curtis B.A."/>
            <person name="Tanifuji G."/>
            <person name="Burki F."/>
            <person name="Gruber A."/>
            <person name="Irimia M."/>
            <person name="Maruyama S."/>
            <person name="Arias M.C."/>
            <person name="Ball S.G."/>
            <person name="Gile G.H."/>
            <person name="Hirakawa Y."/>
            <person name="Hopkins J.F."/>
            <person name="Kuo A."/>
            <person name="Rensing S.A."/>
            <person name="Schmutz J."/>
            <person name="Symeonidi A."/>
            <person name="Elias M."/>
            <person name="Eveleigh R.J."/>
            <person name="Herman E.K."/>
            <person name="Klute M.J."/>
            <person name="Nakayama T."/>
            <person name="Obornik M."/>
            <person name="Reyes-Prieto A."/>
            <person name="Armbrust E.V."/>
            <person name="Aves S.J."/>
            <person name="Beiko R.G."/>
            <person name="Coutinho P."/>
            <person name="Dacks J.B."/>
            <person name="Durnford D.G."/>
            <person name="Fast N.M."/>
            <person name="Green B.R."/>
            <person name="Grisdale C.J."/>
            <person name="Hempel F."/>
            <person name="Henrissat B."/>
            <person name="Hoppner M.P."/>
            <person name="Ishida K."/>
            <person name="Kim E."/>
            <person name="Koreny L."/>
            <person name="Kroth P.G."/>
            <person name="Liu Y."/>
            <person name="Malik S.B."/>
            <person name="Maier U.G."/>
            <person name="McRose D."/>
            <person name="Mock T."/>
            <person name="Neilson J.A."/>
            <person name="Onodera N.T."/>
            <person name="Poole A.M."/>
            <person name="Pritham E.J."/>
            <person name="Richards T.A."/>
            <person name="Rocap G."/>
            <person name="Roy S.W."/>
            <person name="Sarai C."/>
            <person name="Schaack S."/>
            <person name="Shirato S."/>
            <person name="Slamovits C.H."/>
            <person name="Spencer D.F."/>
            <person name="Suzuki S."/>
            <person name="Worden A.Z."/>
            <person name="Zauner S."/>
            <person name="Barry K."/>
            <person name="Bell C."/>
            <person name="Bharti A.K."/>
            <person name="Crow J.A."/>
            <person name="Grimwood J."/>
            <person name="Kramer R."/>
            <person name="Lindquist E."/>
            <person name="Lucas S."/>
            <person name="Salamov A."/>
            <person name="McFadden G.I."/>
            <person name="Lane C.E."/>
            <person name="Keeling P.J."/>
            <person name="Gray M.W."/>
            <person name="Grigoriev I.V."/>
            <person name="Archibald J.M."/>
        </authorList>
    </citation>
    <scope>NUCLEOTIDE SEQUENCE</scope>
    <source>
        <strain evidence="3 5">CCMP2712</strain>
    </source>
</reference>
<keyword evidence="5" id="KW-1185">Reference proteome</keyword>
<proteinExistence type="predicted"/>
<keyword evidence="2" id="KW-0472">Membrane</keyword>
<dbReference type="EMBL" id="JH993106">
    <property type="protein sequence ID" value="EKX34602.1"/>
    <property type="molecule type" value="Genomic_DNA"/>
</dbReference>
<dbReference type="GeneID" id="17291348"/>
<protein>
    <submittedName>
        <fullName evidence="3 4">Uncharacterized protein</fullName>
    </submittedName>
</protein>
<dbReference type="PaxDb" id="55529-EKX34602"/>
<reference evidence="5" key="2">
    <citation type="submission" date="2012-11" db="EMBL/GenBank/DDBJ databases">
        <authorList>
            <person name="Kuo A."/>
            <person name="Curtis B.A."/>
            <person name="Tanifuji G."/>
            <person name="Burki F."/>
            <person name="Gruber A."/>
            <person name="Irimia M."/>
            <person name="Maruyama S."/>
            <person name="Arias M.C."/>
            <person name="Ball S.G."/>
            <person name="Gile G.H."/>
            <person name="Hirakawa Y."/>
            <person name="Hopkins J.F."/>
            <person name="Rensing S.A."/>
            <person name="Schmutz J."/>
            <person name="Symeonidi A."/>
            <person name="Elias M."/>
            <person name="Eveleigh R.J."/>
            <person name="Herman E.K."/>
            <person name="Klute M.J."/>
            <person name="Nakayama T."/>
            <person name="Obornik M."/>
            <person name="Reyes-Prieto A."/>
            <person name="Armbrust E.V."/>
            <person name="Aves S.J."/>
            <person name="Beiko R.G."/>
            <person name="Coutinho P."/>
            <person name="Dacks J.B."/>
            <person name="Durnford D.G."/>
            <person name="Fast N.M."/>
            <person name="Green B.R."/>
            <person name="Grisdale C."/>
            <person name="Hempe F."/>
            <person name="Henrissat B."/>
            <person name="Hoppner M.P."/>
            <person name="Ishida K.-I."/>
            <person name="Kim E."/>
            <person name="Koreny L."/>
            <person name="Kroth P.G."/>
            <person name="Liu Y."/>
            <person name="Malik S.-B."/>
            <person name="Maier U.G."/>
            <person name="McRose D."/>
            <person name="Mock T."/>
            <person name="Neilson J.A."/>
            <person name="Onodera N.T."/>
            <person name="Poole A.M."/>
            <person name="Pritham E.J."/>
            <person name="Richards T.A."/>
            <person name="Rocap G."/>
            <person name="Roy S.W."/>
            <person name="Sarai C."/>
            <person name="Schaack S."/>
            <person name="Shirato S."/>
            <person name="Slamovits C.H."/>
            <person name="Spencer D.F."/>
            <person name="Suzuki S."/>
            <person name="Worden A.Z."/>
            <person name="Zauner S."/>
            <person name="Barry K."/>
            <person name="Bell C."/>
            <person name="Bharti A.K."/>
            <person name="Crow J.A."/>
            <person name="Grimwood J."/>
            <person name="Kramer R."/>
            <person name="Lindquist E."/>
            <person name="Lucas S."/>
            <person name="Salamov A."/>
            <person name="McFadden G.I."/>
            <person name="Lane C.E."/>
            <person name="Keeling P.J."/>
            <person name="Gray M.W."/>
            <person name="Grigoriev I.V."/>
            <person name="Archibald J.M."/>
        </authorList>
    </citation>
    <scope>NUCLEOTIDE SEQUENCE</scope>
    <source>
        <strain evidence="5">CCMP2712</strain>
    </source>
</reference>
<dbReference type="Proteomes" id="UP000011087">
    <property type="component" value="Unassembled WGS sequence"/>
</dbReference>
<evidence type="ECO:0000256" key="2">
    <source>
        <dbReference type="SAM" id="Phobius"/>
    </source>
</evidence>
<dbReference type="HOGENOM" id="CLU_820014_0_0_1"/>
<evidence type="ECO:0000313" key="3">
    <source>
        <dbReference type="EMBL" id="EKX34602.1"/>
    </source>
</evidence>
<keyword evidence="2" id="KW-1133">Transmembrane helix</keyword>
<feature type="region of interest" description="Disordered" evidence="1">
    <location>
        <begin position="272"/>
        <end position="307"/>
    </location>
</feature>
<evidence type="ECO:0000313" key="4">
    <source>
        <dbReference type="EnsemblProtists" id="EKX34602"/>
    </source>
</evidence>
<dbReference type="AlphaFoldDB" id="L1IET2"/>
<evidence type="ECO:0000256" key="1">
    <source>
        <dbReference type="SAM" id="MobiDB-lite"/>
    </source>
</evidence>
<name>L1IET2_GUITC</name>